<dbReference type="EMBL" id="MCGT01000027">
    <property type="protein sequence ID" value="ORX49071.1"/>
    <property type="molecule type" value="Genomic_DNA"/>
</dbReference>
<protein>
    <submittedName>
        <fullName evidence="6">FYVE/PHD zinc finger protein</fullName>
    </submittedName>
</protein>
<dbReference type="GO" id="GO:0008270">
    <property type="term" value="F:zinc ion binding"/>
    <property type="evidence" value="ECO:0007669"/>
    <property type="project" value="UniProtKB-KW"/>
</dbReference>
<sequence length="183" mass="21063">MGSDERTLAELRPRHIWENDRQASECRRCNRRFNFLVRRHHCRRCGQIVCDRCSSHRIRLPVEELVEDPMISTAHYPIIAMNPQRICDSCIRIPIKASVEPGRRSGYVPPPYQDMGMRRSDSQQSLLTECPVCGTGLLGMQKLQQEQHLNQCLNTGSPTVRPPRYIGKRMPPGFIEADLVVLQ</sequence>
<keyword evidence="1" id="KW-0479">Metal-binding</keyword>
<evidence type="ECO:0000256" key="1">
    <source>
        <dbReference type="ARBA" id="ARBA00022723"/>
    </source>
</evidence>
<dbReference type="SUPFAM" id="SSF57903">
    <property type="entry name" value="FYVE/PHD zinc finger"/>
    <property type="match status" value="1"/>
</dbReference>
<gene>
    <name evidence="6" type="ORF">DM01DRAFT_1291455</name>
</gene>
<feature type="domain" description="FYVE-type" evidence="5">
    <location>
        <begin position="20"/>
        <end position="90"/>
    </location>
</feature>
<evidence type="ECO:0000313" key="7">
    <source>
        <dbReference type="Proteomes" id="UP000242146"/>
    </source>
</evidence>
<dbReference type="Proteomes" id="UP000242146">
    <property type="component" value="Unassembled WGS sequence"/>
</dbReference>
<name>A0A1X2GAA5_9FUNG</name>
<evidence type="ECO:0000256" key="3">
    <source>
        <dbReference type="ARBA" id="ARBA00022833"/>
    </source>
</evidence>
<dbReference type="InterPro" id="IPR000306">
    <property type="entry name" value="Znf_FYVE"/>
</dbReference>
<dbReference type="InterPro" id="IPR013083">
    <property type="entry name" value="Znf_RING/FYVE/PHD"/>
</dbReference>
<comment type="caution">
    <text evidence="6">The sequence shown here is derived from an EMBL/GenBank/DDBJ whole genome shotgun (WGS) entry which is preliminary data.</text>
</comment>
<dbReference type="InterPro" id="IPR011011">
    <property type="entry name" value="Znf_FYVE_PHD"/>
</dbReference>
<dbReference type="OrthoDB" id="10057496at2759"/>
<keyword evidence="2 4" id="KW-0863">Zinc-finger</keyword>
<proteinExistence type="predicted"/>
<dbReference type="STRING" id="101127.A0A1X2GAA5"/>
<evidence type="ECO:0000313" key="6">
    <source>
        <dbReference type="EMBL" id="ORX49071.1"/>
    </source>
</evidence>
<dbReference type="InterPro" id="IPR017455">
    <property type="entry name" value="Znf_FYVE-rel"/>
</dbReference>
<evidence type="ECO:0000256" key="2">
    <source>
        <dbReference type="ARBA" id="ARBA00022771"/>
    </source>
</evidence>
<reference evidence="6 7" key="1">
    <citation type="submission" date="2016-07" db="EMBL/GenBank/DDBJ databases">
        <title>Pervasive Adenine N6-methylation of Active Genes in Fungi.</title>
        <authorList>
            <consortium name="DOE Joint Genome Institute"/>
            <person name="Mondo S.J."/>
            <person name="Dannebaum R.O."/>
            <person name="Kuo R.C."/>
            <person name="Labutti K."/>
            <person name="Haridas S."/>
            <person name="Kuo A."/>
            <person name="Salamov A."/>
            <person name="Ahrendt S.R."/>
            <person name="Lipzen A."/>
            <person name="Sullivan W."/>
            <person name="Andreopoulos W.B."/>
            <person name="Clum A."/>
            <person name="Lindquist E."/>
            <person name="Daum C."/>
            <person name="Ramamoorthy G.K."/>
            <person name="Gryganskyi A."/>
            <person name="Culley D."/>
            <person name="Magnuson J.K."/>
            <person name="James T.Y."/>
            <person name="O'Malley M.A."/>
            <person name="Stajich J.E."/>
            <person name="Spatafora J.W."/>
            <person name="Visel A."/>
            <person name="Grigoriev I.V."/>
        </authorList>
    </citation>
    <scope>NUCLEOTIDE SEQUENCE [LARGE SCALE GENOMIC DNA]</scope>
    <source>
        <strain evidence="6 7">NRRL 3301</strain>
    </source>
</reference>
<keyword evidence="7" id="KW-1185">Reference proteome</keyword>
<dbReference type="Gene3D" id="3.30.40.10">
    <property type="entry name" value="Zinc/RING finger domain, C3HC4 (zinc finger)"/>
    <property type="match status" value="1"/>
</dbReference>
<evidence type="ECO:0000259" key="5">
    <source>
        <dbReference type="PROSITE" id="PS50178"/>
    </source>
</evidence>
<keyword evidence="3" id="KW-0862">Zinc</keyword>
<dbReference type="PROSITE" id="PS50178">
    <property type="entry name" value="ZF_FYVE"/>
    <property type="match status" value="1"/>
</dbReference>
<dbReference type="SMART" id="SM00064">
    <property type="entry name" value="FYVE"/>
    <property type="match status" value="1"/>
</dbReference>
<evidence type="ECO:0000256" key="4">
    <source>
        <dbReference type="PROSITE-ProRule" id="PRU00091"/>
    </source>
</evidence>
<dbReference type="PANTHER" id="PTHR39490:SF8">
    <property type="entry name" value="ZINC FINGER FYVE DOMAIN-CONTAINING PROTEIN 21"/>
    <property type="match status" value="1"/>
</dbReference>
<accession>A0A1X2GAA5</accession>
<organism evidence="6 7">
    <name type="scientific">Hesseltinella vesiculosa</name>
    <dbReference type="NCBI Taxonomy" id="101127"/>
    <lineage>
        <taxon>Eukaryota</taxon>
        <taxon>Fungi</taxon>
        <taxon>Fungi incertae sedis</taxon>
        <taxon>Mucoromycota</taxon>
        <taxon>Mucoromycotina</taxon>
        <taxon>Mucoromycetes</taxon>
        <taxon>Mucorales</taxon>
        <taxon>Cunninghamellaceae</taxon>
        <taxon>Hesseltinella</taxon>
    </lineage>
</organism>
<dbReference type="AlphaFoldDB" id="A0A1X2GAA5"/>
<dbReference type="InterPro" id="IPR052113">
    <property type="entry name" value="FYVE-type_Zinc_Finger"/>
</dbReference>
<dbReference type="Pfam" id="PF01363">
    <property type="entry name" value="FYVE"/>
    <property type="match status" value="1"/>
</dbReference>
<dbReference type="PANTHER" id="PTHR39490">
    <property type="entry name" value="ARRESTIN DOMAIN-CONTAINING PROTEIN D"/>
    <property type="match status" value="1"/>
</dbReference>